<dbReference type="CDD" id="cd13578">
    <property type="entry name" value="PBP2_Bug27"/>
    <property type="match status" value="1"/>
</dbReference>
<dbReference type="EMBL" id="JACCEV010000003">
    <property type="protein sequence ID" value="NYT86318.1"/>
    <property type="molecule type" value="Genomic_DNA"/>
</dbReference>
<proteinExistence type="inferred from homology"/>
<feature type="signal peptide" evidence="2">
    <location>
        <begin position="1"/>
        <end position="23"/>
    </location>
</feature>
<comment type="caution">
    <text evidence="3">The sequence shown here is derived from an EMBL/GenBank/DDBJ whole genome shotgun (WGS) entry which is preliminary data.</text>
</comment>
<dbReference type="PANTHER" id="PTHR42928">
    <property type="entry name" value="TRICARBOXYLATE-BINDING PROTEIN"/>
    <property type="match status" value="1"/>
</dbReference>
<evidence type="ECO:0000256" key="1">
    <source>
        <dbReference type="ARBA" id="ARBA00006987"/>
    </source>
</evidence>
<dbReference type="Proteomes" id="UP000554144">
    <property type="component" value="Unassembled WGS sequence"/>
</dbReference>
<protein>
    <submittedName>
        <fullName evidence="3">Tripartite tricarboxylate transporter substrate binding protein</fullName>
    </submittedName>
</protein>
<evidence type="ECO:0000256" key="2">
    <source>
        <dbReference type="SAM" id="SignalP"/>
    </source>
</evidence>
<dbReference type="SUPFAM" id="SSF53850">
    <property type="entry name" value="Periplasmic binding protein-like II"/>
    <property type="match status" value="1"/>
</dbReference>
<dbReference type="PIRSF" id="PIRSF017082">
    <property type="entry name" value="YflP"/>
    <property type="match status" value="1"/>
</dbReference>
<name>A0A853GT51_9BURK</name>
<dbReference type="InterPro" id="IPR005064">
    <property type="entry name" value="BUG"/>
</dbReference>
<evidence type="ECO:0000313" key="3">
    <source>
        <dbReference type="EMBL" id="NYT86318.1"/>
    </source>
</evidence>
<dbReference type="OrthoDB" id="8678477at2"/>
<accession>A0A853GT51</accession>
<dbReference type="RefSeq" id="WP_130040365.1">
    <property type="nucleotide sequence ID" value="NZ_JACCEV010000003.1"/>
</dbReference>
<keyword evidence="4" id="KW-1185">Reference proteome</keyword>
<dbReference type="Pfam" id="PF03401">
    <property type="entry name" value="TctC"/>
    <property type="match status" value="1"/>
</dbReference>
<dbReference type="Gene3D" id="3.40.190.10">
    <property type="entry name" value="Periplasmic binding protein-like II"/>
    <property type="match status" value="1"/>
</dbReference>
<keyword evidence="2" id="KW-0732">Signal</keyword>
<comment type="similarity">
    <text evidence="1">Belongs to the UPF0065 (bug) family.</text>
</comment>
<dbReference type="PANTHER" id="PTHR42928:SF5">
    <property type="entry name" value="BLR1237 PROTEIN"/>
    <property type="match status" value="1"/>
</dbReference>
<sequence>MKKLTLSLIGASLLFAFGSAAHAAYPDRTVTMVVPYPPGGTTDILARIVSNKLTNKLGQTFVVENKPGASGMIGTQQVARAKPDGYTIMMGTIGTHGTNAAVYKNVPYDTIKDFNPVVIVASTPNVMVANKNAPYNTMAEFLEYAREHPGEVNFGSTSMGGSPHMSGELLKAQTGIDIVNIPFQGGGPMLNAVIGGQVPVAFDNLPSSAGHIQSGNLKALGVTTPERWPSFKDVPTVAESGVPGYEVQAWFGILAPAGTPKEIVMKLNTTISAIIEEDDEIQKQLATMGAMHTPNTPEQFSKHIASEVQKWTDVVAKNKMEKL</sequence>
<evidence type="ECO:0000313" key="4">
    <source>
        <dbReference type="Proteomes" id="UP000554144"/>
    </source>
</evidence>
<dbReference type="AlphaFoldDB" id="A0A853GT51"/>
<dbReference type="InterPro" id="IPR042100">
    <property type="entry name" value="Bug_dom1"/>
</dbReference>
<dbReference type="Gene3D" id="3.40.190.150">
    <property type="entry name" value="Bordetella uptake gene, domain 1"/>
    <property type="match status" value="1"/>
</dbReference>
<organism evidence="3 4">
    <name type="scientific">Pollutimonas harenae</name>
    <dbReference type="NCBI Taxonomy" id="657015"/>
    <lineage>
        <taxon>Bacteria</taxon>
        <taxon>Pseudomonadati</taxon>
        <taxon>Pseudomonadota</taxon>
        <taxon>Betaproteobacteria</taxon>
        <taxon>Burkholderiales</taxon>
        <taxon>Alcaligenaceae</taxon>
        <taxon>Pollutimonas</taxon>
    </lineage>
</organism>
<gene>
    <name evidence="3" type="ORF">H0A62_11945</name>
</gene>
<reference evidence="3 4" key="1">
    <citation type="submission" date="2020-07" db="EMBL/GenBank/DDBJ databases">
        <title>Taxonomic revisions and descriptions of new bacterial species based on genomic comparisons in the high-G+C-content subgroup of the family Alcaligenaceae.</title>
        <authorList>
            <person name="Szabo A."/>
            <person name="Felfoldi T."/>
        </authorList>
    </citation>
    <scope>NUCLEOTIDE SEQUENCE [LARGE SCALE GENOMIC DNA]</scope>
    <source>
        <strain evidence="3 4">DSM 25667</strain>
    </source>
</reference>
<feature type="chain" id="PRO_5032742758" evidence="2">
    <location>
        <begin position="24"/>
        <end position="323"/>
    </location>
</feature>